<reference evidence="4 5" key="1">
    <citation type="journal article" date="2002" name="Nature">
        <title>Genome sequence and comparative analysis of the model rodent malaria parasite Plasmodium yoelii yoelii.</title>
        <authorList>
            <person name="Carlton J.M."/>
            <person name="Angiuoli S.V."/>
            <person name="Suh B.B."/>
            <person name="Kooij T.W."/>
            <person name="Pertea M."/>
            <person name="Silva J.C."/>
            <person name="Ermolaeva M.D."/>
            <person name="Allen J.E."/>
            <person name="Selengut J.D."/>
            <person name="Koo H.L."/>
            <person name="Peterson J.D."/>
            <person name="Pop M."/>
            <person name="Kosack D.S."/>
            <person name="Shumway M.F."/>
            <person name="Bidwell S.L."/>
            <person name="Shallom S.J."/>
            <person name="van Aken S.E."/>
            <person name="Riedmuller S.B."/>
            <person name="Feldblyum T.V."/>
            <person name="Cho J.K."/>
            <person name="Quackenbush J."/>
            <person name="Sedegah M."/>
            <person name="Shoaibi A."/>
            <person name="Cummings L.M."/>
            <person name="Florens L."/>
            <person name="Yates J.R."/>
            <person name="Raine J.D."/>
            <person name="Sinden R.E."/>
            <person name="Harris M.A."/>
            <person name="Cunningham D.A."/>
            <person name="Preiser P.R."/>
            <person name="Bergman L.W."/>
            <person name="Vaidya A.B."/>
            <person name="van Lin L.H."/>
            <person name="Janse C.J."/>
            <person name="Waters A.P."/>
            <person name="Smith H.O."/>
            <person name="White O.R."/>
            <person name="Salzberg S.L."/>
            <person name="Venter J.C."/>
            <person name="Fraser C.M."/>
            <person name="Hoffman S.L."/>
            <person name="Gardner M.J."/>
            <person name="Carucci D.J."/>
        </authorList>
    </citation>
    <scope>NUCLEOTIDE SEQUENCE [LARGE SCALE GENOMIC DNA]</scope>
    <source>
        <strain evidence="4 5">17XNL</strain>
    </source>
</reference>
<evidence type="ECO:0000313" key="4">
    <source>
        <dbReference type="EMBL" id="EAA17529.1"/>
    </source>
</evidence>
<evidence type="ECO:0000256" key="1">
    <source>
        <dbReference type="SAM" id="Coils"/>
    </source>
</evidence>
<evidence type="ECO:0000256" key="3">
    <source>
        <dbReference type="SAM" id="SignalP"/>
    </source>
</evidence>
<feature type="transmembrane region" description="Helical" evidence="2">
    <location>
        <begin position="245"/>
        <end position="266"/>
    </location>
</feature>
<accession>Q7RRS5</accession>
<dbReference type="InterPro" id="IPR006484">
    <property type="entry name" value="PYST_B"/>
</dbReference>
<dbReference type="NCBIfam" id="TIGR01597">
    <property type="entry name" value="PYST-B"/>
    <property type="match status" value="1"/>
</dbReference>
<dbReference type="Pfam" id="PF09592">
    <property type="entry name" value="DUF2031"/>
    <property type="match status" value="1"/>
</dbReference>
<evidence type="ECO:0000256" key="2">
    <source>
        <dbReference type="SAM" id="Phobius"/>
    </source>
</evidence>
<keyword evidence="1" id="KW-0175">Coiled coil</keyword>
<proteinExistence type="predicted"/>
<evidence type="ECO:0008006" key="6">
    <source>
        <dbReference type="Google" id="ProtNLM"/>
    </source>
</evidence>
<feature type="chain" id="PRO_5004290807" description="Fam-b protein" evidence="3">
    <location>
        <begin position="22"/>
        <end position="284"/>
    </location>
</feature>
<dbReference type="PaxDb" id="73239-Q7RRS5"/>
<evidence type="ECO:0000313" key="5">
    <source>
        <dbReference type="Proteomes" id="UP000008553"/>
    </source>
</evidence>
<gene>
    <name evidence="4" type="ORF">PY00643</name>
</gene>
<dbReference type="AlphaFoldDB" id="Q7RRS5"/>
<name>Q7RRS5_PLAYO</name>
<dbReference type="FunCoup" id="Q7RRS5">
    <property type="interactions" value="44"/>
</dbReference>
<protein>
    <recommendedName>
        <fullName evidence="6">Fam-b protein</fullName>
    </recommendedName>
</protein>
<keyword evidence="2" id="KW-0812">Transmembrane</keyword>
<feature type="transmembrane region" description="Helical" evidence="2">
    <location>
        <begin position="204"/>
        <end position="233"/>
    </location>
</feature>
<keyword evidence="5" id="KW-1185">Reference proteome</keyword>
<keyword evidence="2" id="KW-0472">Membrane</keyword>
<dbReference type="EMBL" id="AABL01000175">
    <property type="protein sequence ID" value="EAA17529.1"/>
    <property type="molecule type" value="Genomic_DNA"/>
</dbReference>
<feature type="coiled-coil region" evidence="1">
    <location>
        <begin position="108"/>
        <end position="182"/>
    </location>
</feature>
<keyword evidence="3" id="KW-0732">Signal</keyword>
<keyword evidence="2" id="KW-1133">Transmembrane helix</keyword>
<organism evidence="4 5">
    <name type="scientific">Plasmodium yoelii yoelii</name>
    <dbReference type="NCBI Taxonomy" id="73239"/>
    <lineage>
        <taxon>Eukaryota</taxon>
        <taxon>Sar</taxon>
        <taxon>Alveolata</taxon>
        <taxon>Apicomplexa</taxon>
        <taxon>Aconoidasida</taxon>
        <taxon>Haemosporida</taxon>
        <taxon>Plasmodiidae</taxon>
        <taxon>Plasmodium</taxon>
        <taxon>Plasmodium (Vinckeia)</taxon>
    </lineage>
</organism>
<dbReference type="InParanoid" id="Q7RRS5"/>
<feature type="signal peptide" evidence="3">
    <location>
        <begin position="1"/>
        <end position="21"/>
    </location>
</feature>
<sequence length="284" mass="33758">MRVSILRFVFFSIIICFFEYAQNELYLVNERSIFLERNIIKFRSNRILADVDNQFDLNDFYESTLSLANQFNEYNADDKEMTFLRNAIDSHIKKHKESNTLPDLNNVDKKTKKTILKLQRELEEIKKELANKSNSELEIQSIHDKRIIKKDENNSVSGNEDFNQLENEVNSLEEEFKQFDLSGVDNYKYKRKEDKLYKGLKLRLILMFFFSFATMVSGCVNLPLAIISLAISFESFIKSFQYIKLLYLHFFMFYRIMKFCLIISMLRFRVAFLETRILSQGSVL</sequence>
<dbReference type="Proteomes" id="UP000008553">
    <property type="component" value="Unassembled WGS sequence"/>
</dbReference>
<comment type="caution">
    <text evidence="4">The sequence shown here is derived from an EMBL/GenBank/DDBJ whole genome shotgun (WGS) entry which is preliminary data.</text>
</comment>